<evidence type="ECO:0000313" key="9">
    <source>
        <dbReference type="Proteomes" id="UP001595616"/>
    </source>
</evidence>
<evidence type="ECO:0000256" key="6">
    <source>
        <dbReference type="SAM" id="Phobius"/>
    </source>
</evidence>
<dbReference type="Gene3D" id="3.40.50.410">
    <property type="entry name" value="von Willebrand factor, type A domain"/>
    <property type="match status" value="1"/>
</dbReference>
<dbReference type="EMBL" id="JBHRYQ010000001">
    <property type="protein sequence ID" value="MFC3813177.1"/>
    <property type="molecule type" value="Genomic_DNA"/>
</dbReference>
<dbReference type="InterPro" id="IPR002035">
    <property type="entry name" value="VWF_A"/>
</dbReference>
<evidence type="ECO:0000256" key="3">
    <source>
        <dbReference type="ARBA" id="ARBA00022989"/>
    </source>
</evidence>
<reference evidence="9" key="1">
    <citation type="journal article" date="2019" name="Int. J. Syst. Evol. Microbiol.">
        <title>The Global Catalogue of Microorganisms (GCM) 10K type strain sequencing project: providing services to taxonomists for standard genome sequencing and annotation.</title>
        <authorList>
            <consortium name="The Broad Institute Genomics Platform"/>
            <consortium name="The Broad Institute Genome Sequencing Center for Infectious Disease"/>
            <person name="Wu L."/>
            <person name="Ma J."/>
        </authorList>
    </citation>
    <scope>NUCLEOTIDE SEQUENCE [LARGE SCALE GENOMIC DNA]</scope>
    <source>
        <strain evidence="9">CECT 7956</strain>
    </source>
</reference>
<feature type="transmembrane region" description="Helical" evidence="6">
    <location>
        <begin position="12"/>
        <end position="31"/>
    </location>
</feature>
<dbReference type="SUPFAM" id="SSF53300">
    <property type="entry name" value="vWA-like"/>
    <property type="match status" value="1"/>
</dbReference>
<dbReference type="Pfam" id="PF13519">
    <property type="entry name" value="VWA_2"/>
    <property type="match status" value="1"/>
</dbReference>
<feature type="transmembrane region" description="Helical" evidence="6">
    <location>
        <begin position="43"/>
        <end position="63"/>
    </location>
</feature>
<dbReference type="Proteomes" id="UP001595616">
    <property type="component" value="Unassembled WGS sequence"/>
</dbReference>
<dbReference type="InterPro" id="IPR050768">
    <property type="entry name" value="UPF0353/GerABKA_families"/>
</dbReference>
<dbReference type="PANTHER" id="PTHR22550">
    <property type="entry name" value="SPORE GERMINATION PROTEIN"/>
    <property type="match status" value="1"/>
</dbReference>
<organism evidence="8 9">
    <name type="scientific">Lacihabitans lacunae</name>
    <dbReference type="NCBI Taxonomy" id="1028214"/>
    <lineage>
        <taxon>Bacteria</taxon>
        <taxon>Pseudomonadati</taxon>
        <taxon>Bacteroidota</taxon>
        <taxon>Cytophagia</taxon>
        <taxon>Cytophagales</taxon>
        <taxon>Leadbetterellaceae</taxon>
        <taxon>Lacihabitans</taxon>
    </lineage>
</organism>
<feature type="domain" description="VWFA" evidence="7">
    <location>
        <begin position="79"/>
        <end position="258"/>
    </location>
</feature>
<keyword evidence="9" id="KW-1185">Reference proteome</keyword>
<evidence type="ECO:0000256" key="5">
    <source>
        <dbReference type="SAM" id="Coils"/>
    </source>
</evidence>
<dbReference type="RefSeq" id="WP_379840082.1">
    <property type="nucleotide sequence ID" value="NZ_JBHRYQ010000001.1"/>
</dbReference>
<dbReference type="PANTHER" id="PTHR22550:SF5">
    <property type="entry name" value="LEUCINE ZIPPER PROTEIN 4"/>
    <property type="match status" value="1"/>
</dbReference>
<dbReference type="SMART" id="SM00327">
    <property type="entry name" value="VWA"/>
    <property type="match status" value="1"/>
</dbReference>
<proteinExistence type="predicted"/>
<gene>
    <name evidence="8" type="ORF">ACFOOI_21100</name>
</gene>
<keyword evidence="2 6" id="KW-0812">Transmembrane</keyword>
<name>A0ABV7Z385_9BACT</name>
<feature type="transmembrane region" description="Helical" evidence="6">
    <location>
        <begin position="296"/>
        <end position="318"/>
    </location>
</feature>
<evidence type="ECO:0000313" key="8">
    <source>
        <dbReference type="EMBL" id="MFC3813177.1"/>
    </source>
</evidence>
<comment type="caution">
    <text evidence="8">The sequence shown here is derived from an EMBL/GenBank/DDBJ whole genome shotgun (WGS) entry which is preliminary data.</text>
</comment>
<evidence type="ECO:0000256" key="4">
    <source>
        <dbReference type="ARBA" id="ARBA00023136"/>
    </source>
</evidence>
<accession>A0ABV7Z385</accession>
<protein>
    <submittedName>
        <fullName evidence="8">VWA domain-containing protein</fullName>
    </submittedName>
</protein>
<keyword evidence="5" id="KW-0175">Coiled coil</keyword>
<dbReference type="PROSITE" id="PS50234">
    <property type="entry name" value="VWFA"/>
    <property type="match status" value="1"/>
</dbReference>
<evidence type="ECO:0000256" key="1">
    <source>
        <dbReference type="ARBA" id="ARBA00022475"/>
    </source>
</evidence>
<evidence type="ECO:0000259" key="7">
    <source>
        <dbReference type="PROSITE" id="PS50234"/>
    </source>
</evidence>
<feature type="coiled-coil region" evidence="5">
    <location>
        <begin position="269"/>
        <end position="296"/>
    </location>
</feature>
<evidence type="ECO:0000256" key="2">
    <source>
        <dbReference type="ARBA" id="ARBA00022692"/>
    </source>
</evidence>
<keyword evidence="3 6" id="KW-1133">Transmembrane helix</keyword>
<dbReference type="InterPro" id="IPR036465">
    <property type="entry name" value="vWFA_dom_sf"/>
</dbReference>
<keyword evidence="4 6" id="KW-0472">Membrane</keyword>
<sequence length="320" mass="36290">MNWSRSISTTEIIFISIFVSIYVFYIVKIFIVSKKFQTSPNSVFIKFFIRTGYFGLLIVGLLGPNFGLSETEALSSGKDIYLAFDLSASMNANDVEPSRLEKAKSEMLFLVEQMPSDKFGIIIFNSEAFIQTPLTFDKEILKKNIQSLKTSILPKGSSDINTVLDLCSEKFDILNNNSNRNKVLIINTDGEQFYGLNEKELLALKKAKVHVLPFAIGTSDGSKIPLINGFKKDKNGQEVVTKTDLDLMQRMSKISKEPYFMVNQRNVETDKLLAYINTLKNENQNLNQQLVTYNKYSYFLILALLLICVDFLVSVNIIKL</sequence>
<keyword evidence="1" id="KW-1003">Cell membrane</keyword>